<dbReference type="InterPro" id="IPR014338">
    <property type="entry name" value="CHP02996_rpt-companion-dom"/>
</dbReference>
<keyword evidence="2" id="KW-1185">Reference proteome</keyword>
<evidence type="ECO:0000313" key="2">
    <source>
        <dbReference type="Proteomes" id="UP000503447"/>
    </source>
</evidence>
<accession>A0A6M5YZW0</accession>
<dbReference type="Proteomes" id="UP000503447">
    <property type="component" value="Chromosome"/>
</dbReference>
<sequence>MSDHDALLRAIGEHPEEDTPRLMYADWLEEQGESDRADFVRNQVELARCDSNDLSRYLRVRKNVYYLTTFVPRWKAELPQLEGIEWGDFNRGLIEEVRAASGAPLVRHAAAVFAVPGIHVLRFTRLNEGRGLSRRAELARLRALRLVGARAPAAELYRLLASPHLGSLRVLDLDGNGADDSIASRIADGLFPELAELWLGSNVIGDRGAIALANSPHVSRLRARDLRDNRVDGYAARAALRRRFGAALKL</sequence>
<dbReference type="AlphaFoldDB" id="A0A6M5YZW0"/>
<dbReference type="InterPro" id="IPR032675">
    <property type="entry name" value="LRR_dom_sf"/>
</dbReference>
<proteinExistence type="predicted"/>
<organism evidence="1 2">
    <name type="scientific">Frigoriglobus tundricola</name>
    <dbReference type="NCBI Taxonomy" id="2774151"/>
    <lineage>
        <taxon>Bacteria</taxon>
        <taxon>Pseudomonadati</taxon>
        <taxon>Planctomycetota</taxon>
        <taxon>Planctomycetia</taxon>
        <taxon>Gemmatales</taxon>
        <taxon>Gemmataceae</taxon>
        <taxon>Frigoriglobus</taxon>
    </lineage>
</organism>
<dbReference type="EMBL" id="CP053452">
    <property type="protein sequence ID" value="QJW99599.1"/>
    <property type="molecule type" value="Genomic_DNA"/>
</dbReference>
<gene>
    <name evidence="1" type="ORF">FTUN_7211</name>
</gene>
<dbReference type="SUPFAM" id="SSF52047">
    <property type="entry name" value="RNI-like"/>
    <property type="match status" value="1"/>
</dbReference>
<protein>
    <recommendedName>
        <fullName evidence="3">TIGR02996 domain-containing protein</fullName>
    </recommendedName>
</protein>
<dbReference type="Gene3D" id="3.80.10.10">
    <property type="entry name" value="Ribonuclease Inhibitor"/>
    <property type="match status" value="1"/>
</dbReference>
<dbReference type="NCBIfam" id="TIGR02996">
    <property type="entry name" value="rpt_mate_G_obs"/>
    <property type="match status" value="1"/>
</dbReference>
<name>A0A6M5YZW0_9BACT</name>
<evidence type="ECO:0000313" key="1">
    <source>
        <dbReference type="EMBL" id="QJW99599.1"/>
    </source>
</evidence>
<dbReference type="RefSeq" id="WP_171474538.1">
    <property type="nucleotide sequence ID" value="NZ_CP053452.2"/>
</dbReference>
<evidence type="ECO:0008006" key="3">
    <source>
        <dbReference type="Google" id="ProtNLM"/>
    </source>
</evidence>
<reference evidence="2" key="1">
    <citation type="submission" date="2020-05" db="EMBL/GenBank/DDBJ databases">
        <title>Frigoriglobus tundricola gen. nov., sp. nov., a psychrotolerant cellulolytic planctomycete of the family Gemmataceae with two divergent copies of 16S rRNA gene.</title>
        <authorList>
            <person name="Kulichevskaya I.S."/>
            <person name="Ivanova A.A."/>
            <person name="Naumoff D.G."/>
            <person name="Beletsky A.V."/>
            <person name="Rijpstra W.I.C."/>
            <person name="Sinninghe Damste J.S."/>
            <person name="Mardanov A.V."/>
            <person name="Ravin N.V."/>
            <person name="Dedysh S.N."/>
        </authorList>
    </citation>
    <scope>NUCLEOTIDE SEQUENCE [LARGE SCALE GENOMIC DNA]</scope>
    <source>
        <strain evidence="2">PL17</strain>
    </source>
</reference>
<dbReference type="KEGG" id="ftj:FTUN_7211"/>